<evidence type="ECO:0000313" key="2">
    <source>
        <dbReference type="Proteomes" id="UP000677913"/>
    </source>
</evidence>
<dbReference type="RefSeq" id="WP_211465055.1">
    <property type="nucleotide sequence ID" value="NZ_JAGSXH010000011.1"/>
</dbReference>
<dbReference type="Gene3D" id="3.90.1170.40">
    <property type="entry name" value="Molybdopterin biosynthesis MoaE subunit"/>
    <property type="match status" value="1"/>
</dbReference>
<dbReference type="InterPro" id="IPR003448">
    <property type="entry name" value="Mopterin_biosynth_MoaE"/>
</dbReference>
<comment type="caution">
    <text evidence="1">The sequence shown here is derived from an EMBL/GenBank/DDBJ whole genome shotgun (WGS) entry which is preliminary data.</text>
</comment>
<sequence length="147" mass="15790">MTVTASEPVRLIDVRDTTLSVDEVLHAVTDRGVGGVALFIGTVRDHTPERPGELVGELEYTAHPTARDQLLDVARTVAAEHPGTVLAAVHRCGRLEVGDLAVVVAAGAAHRAEAFAACRALIDTLKEQVPIWKREEFRDGSHAWVGI</sequence>
<dbReference type="InterPro" id="IPR036563">
    <property type="entry name" value="MoaE_sf"/>
</dbReference>
<dbReference type="EMBL" id="JAGSXH010000011">
    <property type="protein sequence ID" value="MBS2962417.1"/>
    <property type="molecule type" value="Genomic_DNA"/>
</dbReference>
<evidence type="ECO:0000313" key="1">
    <source>
        <dbReference type="EMBL" id="MBS2962417.1"/>
    </source>
</evidence>
<dbReference type="Pfam" id="PF02391">
    <property type="entry name" value="MoaE"/>
    <property type="match status" value="1"/>
</dbReference>
<gene>
    <name evidence="1" type="ORF">KGA66_05130</name>
</gene>
<accession>A0A8J7WMH9</accession>
<dbReference type="PANTHER" id="PTHR23404">
    <property type="entry name" value="MOLYBDOPTERIN SYNTHASE RELATED"/>
    <property type="match status" value="1"/>
</dbReference>
<dbReference type="Proteomes" id="UP000677913">
    <property type="component" value="Unassembled WGS sequence"/>
</dbReference>
<reference evidence="1" key="1">
    <citation type="submission" date="2021-04" db="EMBL/GenBank/DDBJ databases">
        <title>Genome based classification of Actinospica acidithermotolerans sp. nov., an actinobacterium isolated from an Indonesian hot spring.</title>
        <authorList>
            <person name="Kusuma A.B."/>
            <person name="Putra K.E."/>
            <person name="Nafisah S."/>
            <person name="Loh J."/>
            <person name="Nouioui I."/>
            <person name="Goodfellow M."/>
        </authorList>
    </citation>
    <scope>NUCLEOTIDE SEQUENCE</scope>
    <source>
        <strain evidence="1">DSM 45618</strain>
    </source>
</reference>
<keyword evidence="2" id="KW-1185">Reference proteome</keyword>
<name>A0A8J7WMH9_9ACTN</name>
<organism evidence="1 2">
    <name type="scientific">Actinocrinis puniceicyclus</name>
    <dbReference type="NCBI Taxonomy" id="977794"/>
    <lineage>
        <taxon>Bacteria</taxon>
        <taxon>Bacillati</taxon>
        <taxon>Actinomycetota</taxon>
        <taxon>Actinomycetes</taxon>
        <taxon>Catenulisporales</taxon>
        <taxon>Actinospicaceae</taxon>
        <taxon>Actinocrinis</taxon>
    </lineage>
</organism>
<dbReference type="GO" id="GO:0006777">
    <property type="term" value="P:Mo-molybdopterin cofactor biosynthetic process"/>
    <property type="evidence" value="ECO:0007669"/>
    <property type="project" value="InterPro"/>
</dbReference>
<proteinExistence type="predicted"/>
<protein>
    <submittedName>
        <fullName evidence="1">Molybdenum cofactor biosynthesis protein MoaE</fullName>
    </submittedName>
</protein>
<dbReference type="AlphaFoldDB" id="A0A8J7WMH9"/>
<dbReference type="SUPFAM" id="SSF54690">
    <property type="entry name" value="Molybdopterin synthase subunit MoaE"/>
    <property type="match status" value="1"/>
</dbReference>